<dbReference type="InterPro" id="IPR010730">
    <property type="entry name" value="HET"/>
</dbReference>
<organism evidence="3 4">
    <name type="scientific">Byssothecium circinans</name>
    <dbReference type="NCBI Taxonomy" id="147558"/>
    <lineage>
        <taxon>Eukaryota</taxon>
        <taxon>Fungi</taxon>
        <taxon>Dikarya</taxon>
        <taxon>Ascomycota</taxon>
        <taxon>Pezizomycotina</taxon>
        <taxon>Dothideomycetes</taxon>
        <taxon>Pleosporomycetidae</taxon>
        <taxon>Pleosporales</taxon>
        <taxon>Massarineae</taxon>
        <taxon>Massarinaceae</taxon>
        <taxon>Byssothecium</taxon>
    </lineage>
</organism>
<evidence type="ECO:0000256" key="1">
    <source>
        <dbReference type="SAM" id="MobiDB-lite"/>
    </source>
</evidence>
<name>A0A6A5TIQ7_9PLEO</name>
<reference evidence="3" key="1">
    <citation type="journal article" date="2020" name="Stud. Mycol.">
        <title>101 Dothideomycetes genomes: a test case for predicting lifestyles and emergence of pathogens.</title>
        <authorList>
            <person name="Haridas S."/>
            <person name="Albert R."/>
            <person name="Binder M."/>
            <person name="Bloem J."/>
            <person name="Labutti K."/>
            <person name="Salamov A."/>
            <person name="Andreopoulos B."/>
            <person name="Baker S."/>
            <person name="Barry K."/>
            <person name="Bills G."/>
            <person name="Bluhm B."/>
            <person name="Cannon C."/>
            <person name="Castanera R."/>
            <person name="Culley D."/>
            <person name="Daum C."/>
            <person name="Ezra D."/>
            <person name="Gonzalez J."/>
            <person name="Henrissat B."/>
            <person name="Kuo A."/>
            <person name="Liang C."/>
            <person name="Lipzen A."/>
            <person name="Lutzoni F."/>
            <person name="Magnuson J."/>
            <person name="Mondo S."/>
            <person name="Nolan M."/>
            <person name="Ohm R."/>
            <person name="Pangilinan J."/>
            <person name="Park H.-J."/>
            <person name="Ramirez L."/>
            <person name="Alfaro M."/>
            <person name="Sun H."/>
            <person name="Tritt A."/>
            <person name="Yoshinaga Y."/>
            <person name="Zwiers L.-H."/>
            <person name="Turgeon B."/>
            <person name="Goodwin S."/>
            <person name="Spatafora J."/>
            <person name="Crous P."/>
            <person name="Grigoriev I."/>
        </authorList>
    </citation>
    <scope>NUCLEOTIDE SEQUENCE</scope>
    <source>
        <strain evidence="3">CBS 675.92</strain>
    </source>
</reference>
<dbReference type="OrthoDB" id="20872at2759"/>
<feature type="domain" description="Heterokaryon incompatibility" evidence="2">
    <location>
        <begin position="25"/>
        <end position="129"/>
    </location>
</feature>
<dbReference type="Pfam" id="PF06985">
    <property type="entry name" value="HET"/>
    <property type="match status" value="1"/>
</dbReference>
<evidence type="ECO:0000313" key="4">
    <source>
        <dbReference type="Proteomes" id="UP000800035"/>
    </source>
</evidence>
<keyword evidence="4" id="KW-1185">Reference proteome</keyword>
<dbReference type="EMBL" id="ML977012">
    <property type="protein sequence ID" value="KAF1952248.1"/>
    <property type="molecule type" value="Genomic_DNA"/>
</dbReference>
<protein>
    <submittedName>
        <fullName evidence="3">HET-domain-containing protein</fullName>
    </submittedName>
</protein>
<dbReference type="AlphaFoldDB" id="A0A6A5TIQ7"/>
<dbReference type="PANTHER" id="PTHR10622">
    <property type="entry name" value="HET DOMAIN-CONTAINING PROTEIN"/>
    <property type="match status" value="1"/>
</dbReference>
<feature type="region of interest" description="Disordered" evidence="1">
    <location>
        <begin position="270"/>
        <end position="307"/>
    </location>
</feature>
<dbReference type="Proteomes" id="UP000800035">
    <property type="component" value="Unassembled WGS sequence"/>
</dbReference>
<dbReference type="PANTHER" id="PTHR10622:SF11">
    <property type="entry name" value="HET-DOMAIN-CONTAINING PROTEIN"/>
    <property type="match status" value="1"/>
</dbReference>
<proteinExistence type="predicted"/>
<accession>A0A6A5TIQ7</accession>
<evidence type="ECO:0000259" key="2">
    <source>
        <dbReference type="Pfam" id="PF06985"/>
    </source>
</evidence>
<feature type="compositionally biased region" description="Polar residues" evidence="1">
    <location>
        <begin position="272"/>
        <end position="284"/>
    </location>
</feature>
<evidence type="ECO:0000313" key="3">
    <source>
        <dbReference type="EMBL" id="KAF1952248.1"/>
    </source>
</evidence>
<gene>
    <name evidence="3" type="ORF">CC80DRAFT_183213</name>
</gene>
<sequence length="365" mass="42229">MRLLHLDKEGYISLTEFIGDKIPPYAILSHTWGPDDQEVTFQDLYQAAEERRRAAGLRSRKPKVSDRFLSKSGYEKLQFCMEQAKKNGLKYSWVDTCCIDKSSSAELSEAINSMFRWYREAEKCFVYLDIDSVYHFRPEGEKWGIKLEHNRWFTRGWTLQEMLAPETVEFFTRDGIYIGDRSSIQLDLHEITGIPTDALNGRRLLFDFSVEERLSWAEKRETKRPEDMAYCLLGLFDVQMPLIYGEGRAKATKRLMKEIKALEDERLPLAPTISSTRSPRQNPISGIVQPLAPSTENSSKDGPLTSDDDRGIVQFLKMYYERLCRDPDQLDMLPTLLTGLLSAPKQWARCCQKQDGHHSYAQEVQ</sequence>